<dbReference type="SUPFAM" id="SSF56112">
    <property type="entry name" value="Protein kinase-like (PK-like)"/>
    <property type="match status" value="1"/>
</dbReference>
<dbReference type="GO" id="GO:0005524">
    <property type="term" value="F:ATP binding"/>
    <property type="evidence" value="ECO:0007669"/>
    <property type="project" value="UniProtKB-UniRule"/>
</dbReference>
<keyword evidence="11" id="KW-1185">Reference proteome</keyword>
<dbReference type="Gene3D" id="3.30.200.20">
    <property type="entry name" value="Phosphorylase Kinase, domain 1"/>
    <property type="match status" value="1"/>
</dbReference>
<feature type="compositionally biased region" description="Basic and acidic residues" evidence="8">
    <location>
        <begin position="163"/>
        <end position="175"/>
    </location>
</feature>
<accession>A0AA48L342</accession>
<evidence type="ECO:0000256" key="6">
    <source>
        <dbReference type="ARBA" id="ARBA00038999"/>
    </source>
</evidence>
<evidence type="ECO:0000256" key="1">
    <source>
        <dbReference type="ARBA" id="ARBA00022679"/>
    </source>
</evidence>
<dbReference type="PANTHER" id="PTHR48013:SF6">
    <property type="entry name" value="MAP KINASE KINASE MKK1_SSP32-RELATED"/>
    <property type="match status" value="1"/>
</dbReference>
<feature type="domain" description="Protein kinase" evidence="9">
    <location>
        <begin position="231"/>
        <end position="493"/>
    </location>
</feature>
<dbReference type="InterPro" id="IPR000719">
    <property type="entry name" value="Prot_kinase_dom"/>
</dbReference>
<keyword evidence="2 7" id="KW-0547">Nucleotide-binding</keyword>
<proteinExistence type="inferred from homology"/>
<dbReference type="EC" id="2.7.12.2" evidence="6"/>
<dbReference type="Gene3D" id="1.10.510.10">
    <property type="entry name" value="Transferase(Phosphotransferase) domain 1"/>
    <property type="match status" value="1"/>
</dbReference>
<protein>
    <recommendedName>
        <fullName evidence="6">mitogen-activated protein kinase kinase</fullName>
        <ecNumber evidence="6">2.7.12.2</ecNumber>
    </recommendedName>
</protein>
<comment type="similarity">
    <text evidence="5">Belongs to the protein kinase superfamily. STE Ser/Thr protein kinase family. MAP kinase kinase subfamily.</text>
</comment>
<keyword evidence="3" id="KW-0418">Kinase</keyword>
<dbReference type="GO" id="GO:0004708">
    <property type="term" value="F:MAP kinase kinase activity"/>
    <property type="evidence" value="ECO:0007669"/>
    <property type="project" value="UniProtKB-EC"/>
</dbReference>
<dbReference type="KEGG" id="ccac:CcaHIS019_0311410"/>
<dbReference type="Proteomes" id="UP001233271">
    <property type="component" value="Chromosome 3"/>
</dbReference>
<feature type="compositionally biased region" description="Low complexity" evidence="8">
    <location>
        <begin position="204"/>
        <end position="217"/>
    </location>
</feature>
<dbReference type="PROSITE" id="PS00107">
    <property type="entry name" value="PROTEIN_KINASE_ATP"/>
    <property type="match status" value="1"/>
</dbReference>
<evidence type="ECO:0000256" key="4">
    <source>
        <dbReference type="ARBA" id="ARBA00022840"/>
    </source>
</evidence>
<evidence type="ECO:0000256" key="7">
    <source>
        <dbReference type="PROSITE-ProRule" id="PRU10141"/>
    </source>
</evidence>
<dbReference type="SMART" id="SM00220">
    <property type="entry name" value="S_TKc"/>
    <property type="match status" value="1"/>
</dbReference>
<organism evidence="10 11">
    <name type="scientific">Cutaneotrichosporon cavernicola</name>
    <dbReference type="NCBI Taxonomy" id="279322"/>
    <lineage>
        <taxon>Eukaryota</taxon>
        <taxon>Fungi</taxon>
        <taxon>Dikarya</taxon>
        <taxon>Basidiomycota</taxon>
        <taxon>Agaricomycotina</taxon>
        <taxon>Tremellomycetes</taxon>
        <taxon>Trichosporonales</taxon>
        <taxon>Trichosporonaceae</taxon>
        <taxon>Cutaneotrichosporon</taxon>
    </lineage>
</organism>
<dbReference type="AlphaFoldDB" id="A0AA48L342"/>
<evidence type="ECO:0000256" key="2">
    <source>
        <dbReference type="ARBA" id="ARBA00022741"/>
    </source>
</evidence>
<dbReference type="PROSITE" id="PS50011">
    <property type="entry name" value="PROTEIN_KINASE_DOM"/>
    <property type="match status" value="1"/>
</dbReference>
<dbReference type="RefSeq" id="XP_060456336.1">
    <property type="nucleotide sequence ID" value="XM_060599664.1"/>
</dbReference>
<dbReference type="InterPro" id="IPR017441">
    <property type="entry name" value="Protein_kinase_ATP_BS"/>
</dbReference>
<dbReference type="GeneID" id="85494941"/>
<evidence type="ECO:0000256" key="5">
    <source>
        <dbReference type="ARBA" id="ARBA00038035"/>
    </source>
</evidence>
<dbReference type="InterPro" id="IPR011009">
    <property type="entry name" value="Kinase-like_dom_sf"/>
</dbReference>
<dbReference type="InterPro" id="IPR008271">
    <property type="entry name" value="Ser/Thr_kinase_AS"/>
</dbReference>
<reference evidence="10" key="1">
    <citation type="journal article" date="2023" name="BMC Genomics">
        <title>Chromosome-level genome assemblies of Cutaneotrichosporon spp. (Trichosporonales, Basidiomycota) reveal imbalanced evolution between nucleotide sequences and chromosome synteny.</title>
        <authorList>
            <person name="Kobayashi Y."/>
            <person name="Kayamori A."/>
            <person name="Aoki K."/>
            <person name="Shiwa Y."/>
            <person name="Matsutani M."/>
            <person name="Fujita N."/>
            <person name="Sugita T."/>
            <person name="Iwasaki W."/>
            <person name="Tanaka N."/>
            <person name="Takashima M."/>
        </authorList>
    </citation>
    <scope>NUCLEOTIDE SEQUENCE</scope>
    <source>
        <strain evidence="10">HIS019</strain>
    </source>
</reference>
<dbReference type="GO" id="GO:0060237">
    <property type="term" value="P:regulation of fungal-type cell wall organization"/>
    <property type="evidence" value="ECO:0007669"/>
    <property type="project" value="TreeGrafter"/>
</dbReference>
<evidence type="ECO:0000256" key="3">
    <source>
        <dbReference type="ARBA" id="ARBA00022777"/>
    </source>
</evidence>
<feature type="region of interest" description="Disordered" evidence="8">
    <location>
        <begin position="130"/>
        <end position="217"/>
    </location>
</feature>
<sequence length="522" mass="56650">MRAAPPPPRVNIPEGNVPGIVVDQGGQGGWHTTSGLPSLNMRPTRALPSLASTGRLPGLPSRPKLTLASVTEPAVPTLAQTSTAPILALSTLSPGMIPGNRSMSVPTPASAGLPRLVIEGQQLMEHDEDGVSGILTPRPGTETVRPKSGGARSQVQSDGQMGKNDEQMEQIREGVQRFNRTTTPKPPIARDMALNSSTPDPHLSQSHGSRNSSRPSSIYDNEVTAIDASDLVVIRSLGEGAGGAVELVRSMKNGSIMARKTIARTPDPAIHRQIVRELAFLSTTSSDYIVEQYGAFLADHNTQICILMEYCEAGSLETIIGRLQARNLRCSEHVLGYISRSVLRGLDYLKGRNIIHRDIKPSNILVTIDGEVKLCDFGVSGELVESHAGTYTGTSYFMAPERLNNLPYSIVSDVWSFGLTLYEVAHLKYAYGKRNLGPIELIQHVLEPAPTMIDSPEIGVIWSNDIRGFMALCLTRDPTERPKPAELLDHPFIVRIEGKNIKMDKWIERLMQPVPPPASVPA</sequence>
<keyword evidence="4 7" id="KW-0067">ATP-binding</keyword>
<name>A0AA48L342_9TREE</name>
<dbReference type="PANTHER" id="PTHR48013">
    <property type="entry name" value="DUAL SPECIFICITY MITOGEN-ACTIVATED PROTEIN KINASE KINASE 5-RELATED"/>
    <property type="match status" value="1"/>
</dbReference>
<evidence type="ECO:0000313" key="10">
    <source>
        <dbReference type="EMBL" id="BEI91071.1"/>
    </source>
</evidence>
<keyword evidence="1" id="KW-0808">Transferase</keyword>
<gene>
    <name evidence="10" type="primary">MKK1</name>
    <name evidence="10" type="ORF">CcaverHIS019_0311410</name>
</gene>
<dbReference type="EMBL" id="AP028214">
    <property type="protein sequence ID" value="BEI91071.1"/>
    <property type="molecule type" value="Genomic_DNA"/>
</dbReference>
<dbReference type="Pfam" id="PF00069">
    <property type="entry name" value="Pkinase"/>
    <property type="match status" value="1"/>
</dbReference>
<feature type="binding site" evidence="7">
    <location>
        <position position="260"/>
    </location>
    <ligand>
        <name>ATP</name>
        <dbReference type="ChEBI" id="CHEBI:30616"/>
    </ligand>
</feature>
<evidence type="ECO:0000256" key="8">
    <source>
        <dbReference type="SAM" id="MobiDB-lite"/>
    </source>
</evidence>
<dbReference type="PROSITE" id="PS00108">
    <property type="entry name" value="PROTEIN_KINASE_ST"/>
    <property type="match status" value="1"/>
</dbReference>
<evidence type="ECO:0000313" key="11">
    <source>
        <dbReference type="Proteomes" id="UP001233271"/>
    </source>
</evidence>
<dbReference type="GO" id="GO:0000196">
    <property type="term" value="P:cell integrity MAPK cascade"/>
    <property type="evidence" value="ECO:0007669"/>
    <property type="project" value="TreeGrafter"/>
</dbReference>
<evidence type="ECO:0000259" key="9">
    <source>
        <dbReference type="PROSITE" id="PS50011"/>
    </source>
</evidence>